<name>A0A218MLX2_9VIRU</name>
<feature type="compositionally biased region" description="Basic residues" evidence="1">
    <location>
        <begin position="41"/>
        <end position="51"/>
    </location>
</feature>
<protein>
    <submittedName>
        <fullName evidence="2">Uncharacterized protein</fullName>
    </submittedName>
</protein>
<organism evidence="2">
    <name type="scientific">uncultured virus</name>
    <dbReference type="NCBI Taxonomy" id="340016"/>
    <lineage>
        <taxon>Viruses</taxon>
        <taxon>environmental samples</taxon>
    </lineage>
</organism>
<feature type="region of interest" description="Disordered" evidence="1">
    <location>
        <begin position="1"/>
        <end position="51"/>
    </location>
</feature>
<evidence type="ECO:0000256" key="1">
    <source>
        <dbReference type="SAM" id="MobiDB-lite"/>
    </source>
</evidence>
<reference evidence="2" key="2">
    <citation type="journal article" date="2017" name="Nat. Commun.">
        <title>Single-virus genomics reveals hidden cosmopolitan and abundant viruses.</title>
        <authorList>
            <person name="Martinez-Hernandez F."/>
            <person name="Fornas O."/>
            <person name="Lluesma Gomez M."/>
            <person name="Bolduc B."/>
            <person name="de la Cruz Pena M.J."/>
            <person name="Martinez J.M."/>
            <person name="Anton J."/>
            <person name="Gasol J.M."/>
            <person name="Rosselli R."/>
            <person name="Rodriguez-Valera F."/>
            <person name="Sullivan M.B."/>
            <person name="Acinas S.G."/>
            <person name="Martinez-Garcia M."/>
        </authorList>
    </citation>
    <scope>NUCLEOTIDE SEQUENCE</scope>
</reference>
<proteinExistence type="predicted"/>
<evidence type="ECO:0000313" key="2">
    <source>
        <dbReference type="EMBL" id="ASF00287.1"/>
    </source>
</evidence>
<reference evidence="2" key="1">
    <citation type="submission" date="2016-10" db="EMBL/GenBank/DDBJ databases">
        <authorList>
            <person name="Varghese N."/>
        </authorList>
    </citation>
    <scope>NUCLEOTIDE SEQUENCE</scope>
</reference>
<sequence length="51" mass="5466">MAKKGLYANIHAKRKRIKGGSGEKMRKPGAKGAPTAANFKRAAKTAKKRKG</sequence>
<dbReference type="EMBL" id="KY052826">
    <property type="protein sequence ID" value="ASF00287.1"/>
    <property type="molecule type" value="Genomic_DNA"/>
</dbReference>
<accession>A0A218MLX2</accession>